<accession>A0A7W4W005</accession>
<evidence type="ECO:0000313" key="4">
    <source>
        <dbReference type="Proteomes" id="UP000589626"/>
    </source>
</evidence>
<feature type="transmembrane region" description="Helical" evidence="2">
    <location>
        <begin position="9"/>
        <end position="28"/>
    </location>
</feature>
<feature type="transmembrane region" description="Helical" evidence="2">
    <location>
        <begin position="347"/>
        <end position="369"/>
    </location>
</feature>
<evidence type="ECO:0008006" key="5">
    <source>
        <dbReference type="Google" id="ProtNLM"/>
    </source>
</evidence>
<protein>
    <recommendedName>
        <fullName evidence="5">YfhO family protein</fullName>
    </recommendedName>
</protein>
<name>A0A7W4W005_9ACTN</name>
<keyword evidence="2" id="KW-1133">Transmembrane helix</keyword>
<sequence length="740" mass="79067">MIRRHRTDLGWLAVALGAVCLVWLYPLLLDPRHYFQGDTQNAYYGWFHHLGEALLHGRWPMLDVQTASAGNPLAEGQEGLYSPLSWLIGVGAAVAPQLVVYVTLVKLAIAALAVTGCYLLARGYGVRPGLAAVAAVAVQLGGFTLSADAPRWIAGQLVAALVPWAWWAARRTVAGANPWPLLVSTFVLVTTGYVFGTMYLGLVLVGLLLEALLLRDWPGVRRLLVTGGYVGLLCITVYLPGILTASVTWRRGWEVEGPGFLEMEPVTTLLAGHPTTVSPTVSLLDDPGLGADQVTFTYVAWFLPLACWVVYARLRHDWRSLVSLVVPLALAVVWTLLPYYMGPIRMPGRVMAMVTLTGVLLLVVLLDRALDRAVAGRPSRLRLGLSLLWVAAATVGAALLWPSSAWLQAGAGAAVVVAVVATFVATPRRRLVPAVMIAASVGLAVLQLTAQPAGLGGQRGSPGELSAYADLLPGAAGDVFVIGLSPEVLEEHPEISRSVLPGSLWDLTGKPVHNGYTPMGFRAYNNRFCVRFNGDACPEALDRIFEVEPTTGQPWVDLHSISTLVLVDLPVARTASPPAGWHVVGDEGEDTVVTWVRDRPLPTAGGIVWSSPGTRVHEVARTETATTFVVDEVGPDASVVLSRIAWPGYEVDGATLGDPLGGHLVRVALSPDDDGSTVTVLFRPPGWRLELAALGAAVLLGLAWALVHAVRRRRDRSGLPGRPPRPPGRRDSGFAVRSSG</sequence>
<feature type="transmembrane region" description="Helical" evidence="2">
    <location>
        <begin position="152"/>
        <end position="169"/>
    </location>
</feature>
<feature type="transmembrane region" description="Helical" evidence="2">
    <location>
        <begin position="128"/>
        <end position="146"/>
    </location>
</feature>
<dbReference type="RefSeq" id="WP_183594929.1">
    <property type="nucleotide sequence ID" value="NZ_JACHWR010000004.1"/>
</dbReference>
<feature type="region of interest" description="Disordered" evidence="1">
    <location>
        <begin position="715"/>
        <end position="740"/>
    </location>
</feature>
<feature type="transmembrane region" description="Helical" evidence="2">
    <location>
        <begin position="98"/>
        <end position="121"/>
    </location>
</feature>
<feature type="transmembrane region" description="Helical" evidence="2">
    <location>
        <begin position="691"/>
        <end position="710"/>
    </location>
</feature>
<evidence type="ECO:0000313" key="3">
    <source>
        <dbReference type="EMBL" id="MBB3044918.1"/>
    </source>
</evidence>
<gene>
    <name evidence="3" type="ORF">FHU40_004771</name>
</gene>
<organism evidence="3 4">
    <name type="scientific">Nocardioides soli</name>
    <dbReference type="NCBI Taxonomy" id="1036020"/>
    <lineage>
        <taxon>Bacteria</taxon>
        <taxon>Bacillati</taxon>
        <taxon>Actinomycetota</taxon>
        <taxon>Actinomycetes</taxon>
        <taxon>Propionibacteriales</taxon>
        <taxon>Nocardioidaceae</taxon>
        <taxon>Nocardioides</taxon>
    </lineage>
</organism>
<proteinExistence type="predicted"/>
<feature type="transmembrane region" description="Helical" evidence="2">
    <location>
        <begin position="321"/>
        <end position="341"/>
    </location>
</feature>
<dbReference type="EMBL" id="JACHWR010000004">
    <property type="protein sequence ID" value="MBB3044918.1"/>
    <property type="molecule type" value="Genomic_DNA"/>
</dbReference>
<evidence type="ECO:0000256" key="2">
    <source>
        <dbReference type="SAM" id="Phobius"/>
    </source>
</evidence>
<keyword evidence="4" id="KW-1185">Reference proteome</keyword>
<feature type="transmembrane region" description="Helical" evidence="2">
    <location>
        <begin position="229"/>
        <end position="249"/>
    </location>
</feature>
<dbReference type="Proteomes" id="UP000589626">
    <property type="component" value="Unassembled WGS sequence"/>
</dbReference>
<feature type="transmembrane region" description="Helical" evidence="2">
    <location>
        <begin position="431"/>
        <end position="450"/>
    </location>
</feature>
<dbReference type="AlphaFoldDB" id="A0A7W4W005"/>
<feature type="transmembrane region" description="Helical" evidence="2">
    <location>
        <begin position="381"/>
        <end position="400"/>
    </location>
</feature>
<keyword evidence="2" id="KW-0812">Transmembrane</keyword>
<feature type="transmembrane region" description="Helical" evidence="2">
    <location>
        <begin position="181"/>
        <end position="209"/>
    </location>
</feature>
<feature type="transmembrane region" description="Helical" evidence="2">
    <location>
        <begin position="406"/>
        <end position="424"/>
    </location>
</feature>
<reference evidence="3 4" key="1">
    <citation type="submission" date="2020-08" db="EMBL/GenBank/DDBJ databases">
        <title>Sequencing the genomes of 1000 actinobacteria strains.</title>
        <authorList>
            <person name="Klenk H.-P."/>
        </authorList>
    </citation>
    <scope>NUCLEOTIDE SEQUENCE [LARGE SCALE GENOMIC DNA]</scope>
    <source>
        <strain evidence="3 4">DSM 105498</strain>
    </source>
</reference>
<comment type="caution">
    <text evidence="3">The sequence shown here is derived from an EMBL/GenBank/DDBJ whole genome shotgun (WGS) entry which is preliminary data.</text>
</comment>
<evidence type="ECO:0000256" key="1">
    <source>
        <dbReference type="SAM" id="MobiDB-lite"/>
    </source>
</evidence>
<keyword evidence="2" id="KW-0472">Membrane</keyword>